<comment type="caution">
    <text evidence="2">The sequence shown here is derived from an EMBL/GenBank/DDBJ whole genome shotgun (WGS) entry which is preliminary data.</text>
</comment>
<proteinExistence type="predicted"/>
<evidence type="ECO:0008006" key="3">
    <source>
        <dbReference type="Google" id="ProtNLM"/>
    </source>
</evidence>
<feature type="compositionally biased region" description="Basic and acidic residues" evidence="1">
    <location>
        <begin position="186"/>
        <end position="195"/>
    </location>
</feature>
<evidence type="ECO:0000313" key="2">
    <source>
        <dbReference type="EMBL" id="GEU64149.1"/>
    </source>
</evidence>
<feature type="region of interest" description="Disordered" evidence="1">
    <location>
        <begin position="186"/>
        <end position="211"/>
    </location>
</feature>
<evidence type="ECO:0000256" key="1">
    <source>
        <dbReference type="SAM" id="MobiDB-lite"/>
    </source>
</evidence>
<name>A0A6L2LSM3_TANCI</name>
<protein>
    <recommendedName>
        <fullName evidence="3">Reverse transcriptase domain-containing protein</fullName>
    </recommendedName>
</protein>
<accession>A0A6L2LSM3</accession>
<dbReference type="AlphaFoldDB" id="A0A6L2LSM3"/>
<reference evidence="2" key="1">
    <citation type="journal article" date="2019" name="Sci. Rep.">
        <title>Draft genome of Tanacetum cinerariifolium, the natural source of mosquito coil.</title>
        <authorList>
            <person name="Yamashiro T."/>
            <person name="Shiraishi A."/>
            <person name="Satake H."/>
            <person name="Nakayama K."/>
        </authorList>
    </citation>
    <scope>NUCLEOTIDE SEQUENCE</scope>
</reference>
<sequence>MPSDVKTYDESGDPEDHLNIIQAAKKQKKCIKDPVEIHHIKQREGDFMQRFKVESRNVKGPPECMRISRFMHGITNPELIKRLHDNIPNSVNEMMRATTSFLRGERSERRHDKFTLLTKSPGEILPLDKGKFKSPPPMTTLMKKRNNSKFYEFHGEVGHTADECMHLKRQIEEIIKAKKLSHVIKELKQGKDQPKQTRRRKCLTRTSPWQS</sequence>
<organism evidence="2">
    <name type="scientific">Tanacetum cinerariifolium</name>
    <name type="common">Dalmatian daisy</name>
    <name type="synonym">Chrysanthemum cinerariifolium</name>
    <dbReference type="NCBI Taxonomy" id="118510"/>
    <lineage>
        <taxon>Eukaryota</taxon>
        <taxon>Viridiplantae</taxon>
        <taxon>Streptophyta</taxon>
        <taxon>Embryophyta</taxon>
        <taxon>Tracheophyta</taxon>
        <taxon>Spermatophyta</taxon>
        <taxon>Magnoliopsida</taxon>
        <taxon>eudicotyledons</taxon>
        <taxon>Gunneridae</taxon>
        <taxon>Pentapetalae</taxon>
        <taxon>asterids</taxon>
        <taxon>campanulids</taxon>
        <taxon>Asterales</taxon>
        <taxon>Asteraceae</taxon>
        <taxon>Asteroideae</taxon>
        <taxon>Anthemideae</taxon>
        <taxon>Anthemidinae</taxon>
        <taxon>Tanacetum</taxon>
    </lineage>
</organism>
<gene>
    <name evidence="2" type="ORF">Tci_036127</name>
</gene>
<dbReference type="EMBL" id="BKCJ010004972">
    <property type="protein sequence ID" value="GEU64149.1"/>
    <property type="molecule type" value="Genomic_DNA"/>
</dbReference>